<evidence type="ECO:0000259" key="2">
    <source>
        <dbReference type="Pfam" id="PF14219"/>
    </source>
</evidence>
<dbReference type="InterPro" id="IPR025565">
    <property type="entry name" value="DUF4328"/>
</dbReference>
<evidence type="ECO:0000256" key="1">
    <source>
        <dbReference type="SAM" id="Phobius"/>
    </source>
</evidence>
<gene>
    <name evidence="3" type="ORF">GM1_008_00160</name>
</gene>
<feature type="transmembrane region" description="Helical" evidence="1">
    <location>
        <begin position="174"/>
        <end position="197"/>
    </location>
</feature>
<keyword evidence="1" id="KW-0472">Membrane</keyword>
<dbReference type="EMBL" id="BAOP01000008">
    <property type="protein sequence ID" value="GAC79254.1"/>
    <property type="molecule type" value="Genomic_DNA"/>
</dbReference>
<keyword evidence="1" id="KW-0812">Transmembrane</keyword>
<sequence length="252" mass="27123">MPSPRGPKRPDKGPTPSYAYNPGWGLIDVPDKAAEADDRVPVATAALTRAMELTCLILGASAVVHGARYVIAVVNRTRPISAWIDWLSSIAVLVFGVMSLIAVVVAIVTFGRWVREVRIRSFASAGFLDPRPAWVVFALTVTPLVNVVGAPWMLHEAARVSDVDDGGRLARIRLRLAVAWAIVNGVAVLAVIYRLGAWSTESLQVDADALALVTASFAVSAVFARWAVTRVERLAGTHSDVDERPLRRLVAA</sequence>
<reference evidence="3 4" key="1">
    <citation type="submission" date="2013-02" db="EMBL/GenBank/DDBJ databases">
        <title>Whole genome shotgun sequence of Gordonia malaquae NBRC 108250.</title>
        <authorList>
            <person name="Yoshida I."/>
            <person name="Hosoyama A."/>
            <person name="Tsuchikane K."/>
            <person name="Ando Y."/>
            <person name="Baba S."/>
            <person name="Ohji S."/>
            <person name="Hamada M."/>
            <person name="Tamura T."/>
            <person name="Yamazoe A."/>
            <person name="Yamazaki S."/>
            <person name="Fujita N."/>
        </authorList>
    </citation>
    <scope>NUCLEOTIDE SEQUENCE [LARGE SCALE GENOMIC DNA]</scope>
    <source>
        <strain evidence="3 4">NBRC 108250</strain>
    </source>
</reference>
<feature type="transmembrane region" description="Helical" evidence="1">
    <location>
        <begin position="209"/>
        <end position="228"/>
    </location>
</feature>
<dbReference type="eggNOG" id="COG3170">
    <property type="taxonomic scope" value="Bacteria"/>
</dbReference>
<dbReference type="Pfam" id="PF14219">
    <property type="entry name" value="DUF4328"/>
    <property type="match status" value="1"/>
</dbReference>
<feature type="transmembrane region" description="Helical" evidence="1">
    <location>
        <begin position="86"/>
        <end position="113"/>
    </location>
</feature>
<dbReference type="Proteomes" id="UP000035009">
    <property type="component" value="Unassembled WGS sequence"/>
</dbReference>
<evidence type="ECO:0000313" key="4">
    <source>
        <dbReference type="Proteomes" id="UP000035009"/>
    </source>
</evidence>
<protein>
    <recommendedName>
        <fullName evidence="2">DUF4328 domain-containing protein</fullName>
    </recommendedName>
</protein>
<comment type="caution">
    <text evidence="3">The sequence shown here is derived from an EMBL/GenBank/DDBJ whole genome shotgun (WGS) entry which is preliminary data.</text>
</comment>
<organism evidence="3 4">
    <name type="scientific">Gordonia malaquae NBRC 108250</name>
    <dbReference type="NCBI Taxonomy" id="1223542"/>
    <lineage>
        <taxon>Bacteria</taxon>
        <taxon>Bacillati</taxon>
        <taxon>Actinomycetota</taxon>
        <taxon>Actinomycetes</taxon>
        <taxon>Mycobacteriales</taxon>
        <taxon>Gordoniaceae</taxon>
        <taxon>Gordonia</taxon>
    </lineage>
</organism>
<proteinExistence type="predicted"/>
<feature type="transmembrane region" description="Helical" evidence="1">
    <location>
        <begin position="133"/>
        <end position="154"/>
    </location>
</feature>
<keyword evidence="1" id="KW-1133">Transmembrane helix</keyword>
<dbReference type="AlphaFoldDB" id="M3VEH6"/>
<accession>M3VEH6</accession>
<feature type="domain" description="DUF4328" evidence="2">
    <location>
        <begin position="77"/>
        <end position="234"/>
    </location>
</feature>
<name>M3VEH6_GORML</name>
<keyword evidence="4" id="KW-1185">Reference proteome</keyword>
<evidence type="ECO:0000313" key="3">
    <source>
        <dbReference type="EMBL" id="GAC79254.1"/>
    </source>
</evidence>
<dbReference type="STRING" id="410332.SAMN04488550_4386"/>